<dbReference type="Proteomes" id="UP001232584">
    <property type="component" value="Unassembled WGS sequence"/>
</dbReference>
<comment type="subcellular location">
    <subcellularLocation>
        <location evidence="1">Cell membrane</location>
        <topology evidence="1">Multi-pass membrane protein</topology>
    </subcellularLocation>
</comment>
<sequence length="234" mass="25928">MEENIHLKEYFQVVKKRLWTIVLITSIAVIVSAIISFFVLSPVYESNTTLIVNSDKVPGTEIMTTDQINVSEKLAITYGQIIKSKSVLDEVANTIGVKGGYKEIAEKINVSSINNTQIISVSVQDTNQQRAADIANSIPKAFTKDVKRITKANSVQVIDEATVSKIPIKPNKIMNVIISGVLGIMISLFVIFLLEYIDNKIKSPKDIEKYLGLPLLGVVPHEHKDKEAKHLKKG</sequence>
<gene>
    <name evidence="10" type="ORF">QOZ92_000253</name>
</gene>
<dbReference type="RefSeq" id="WP_307501788.1">
    <property type="nucleotide sequence ID" value="NZ_BAAACE010000026.1"/>
</dbReference>
<name>A0ABU0MX20_9FIRM</name>
<dbReference type="InterPro" id="IPR032807">
    <property type="entry name" value="GNVR"/>
</dbReference>
<keyword evidence="6 7" id="KW-0472">Membrane</keyword>
<keyword evidence="11" id="KW-1185">Reference proteome</keyword>
<dbReference type="Pfam" id="PF02706">
    <property type="entry name" value="Wzz"/>
    <property type="match status" value="1"/>
</dbReference>
<evidence type="ECO:0000259" key="8">
    <source>
        <dbReference type="Pfam" id="PF02706"/>
    </source>
</evidence>
<evidence type="ECO:0000313" key="10">
    <source>
        <dbReference type="EMBL" id="MDQ0555143.1"/>
    </source>
</evidence>
<dbReference type="PANTHER" id="PTHR32309">
    <property type="entry name" value="TYROSINE-PROTEIN KINASE"/>
    <property type="match status" value="1"/>
</dbReference>
<evidence type="ECO:0000313" key="11">
    <source>
        <dbReference type="Proteomes" id="UP001232584"/>
    </source>
</evidence>
<evidence type="ECO:0000256" key="2">
    <source>
        <dbReference type="ARBA" id="ARBA00006683"/>
    </source>
</evidence>
<dbReference type="EMBL" id="JAUSWG010000001">
    <property type="protein sequence ID" value="MDQ0555143.1"/>
    <property type="molecule type" value="Genomic_DNA"/>
</dbReference>
<reference evidence="10 11" key="1">
    <citation type="submission" date="2023-07" db="EMBL/GenBank/DDBJ databases">
        <title>Genomic Encyclopedia of Type Strains, Phase IV (KMG-IV): sequencing the most valuable type-strain genomes for metagenomic binning, comparative biology and taxonomic classification.</title>
        <authorList>
            <person name="Goeker M."/>
        </authorList>
    </citation>
    <scope>NUCLEOTIDE SEQUENCE [LARGE SCALE GENOMIC DNA]</scope>
    <source>
        <strain evidence="10 11">DSM 15049</strain>
    </source>
</reference>
<evidence type="ECO:0000256" key="5">
    <source>
        <dbReference type="ARBA" id="ARBA00022989"/>
    </source>
</evidence>
<keyword evidence="4 7" id="KW-0812">Transmembrane</keyword>
<feature type="domain" description="Polysaccharide chain length determinant N-terminal" evidence="8">
    <location>
        <begin position="4"/>
        <end position="94"/>
    </location>
</feature>
<dbReference type="InterPro" id="IPR050445">
    <property type="entry name" value="Bact_polysacc_biosynth/exp"/>
</dbReference>
<evidence type="ECO:0000256" key="4">
    <source>
        <dbReference type="ARBA" id="ARBA00022692"/>
    </source>
</evidence>
<keyword evidence="3" id="KW-1003">Cell membrane</keyword>
<evidence type="ECO:0000256" key="3">
    <source>
        <dbReference type="ARBA" id="ARBA00022475"/>
    </source>
</evidence>
<evidence type="ECO:0000256" key="7">
    <source>
        <dbReference type="SAM" id="Phobius"/>
    </source>
</evidence>
<proteinExistence type="inferred from homology"/>
<feature type="transmembrane region" description="Helical" evidence="7">
    <location>
        <begin position="173"/>
        <end position="194"/>
    </location>
</feature>
<keyword evidence="5 7" id="KW-1133">Transmembrane helix</keyword>
<dbReference type="InterPro" id="IPR003856">
    <property type="entry name" value="LPS_length_determ_N"/>
</dbReference>
<accession>A0ABU0MX20</accession>
<comment type="similarity">
    <text evidence="2">Belongs to the CpsC/CapA family.</text>
</comment>
<dbReference type="Pfam" id="PF13807">
    <property type="entry name" value="GNVR"/>
    <property type="match status" value="1"/>
</dbReference>
<feature type="domain" description="Tyrosine-protein kinase G-rich" evidence="9">
    <location>
        <begin position="145"/>
        <end position="193"/>
    </location>
</feature>
<protein>
    <submittedName>
        <fullName evidence="10">Capsular polysaccharide biosynthesis protein</fullName>
    </submittedName>
</protein>
<evidence type="ECO:0000256" key="1">
    <source>
        <dbReference type="ARBA" id="ARBA00004651"/>
    </source>
</evidence>
<evidence type="ECO:0000259" key="9">
    <source>
        <dbReference type="Pfam" id="PF13807"/>
    </source>
</evidence>
<organism evidence="10 11">
    <name type="scientific">Paraclostridium ghonii</name>
    <dbReference type="NCBI Taxonomy" id="29358"/>
    <lineage>
        <taxon>Bacteria</taxon>
        <taxon>Bacillati</taxon>
        <taxon>Bacillota</taxon>
        <taxon>Clostridia</taxon>
        <taxon>Peptostreptococcales</taxon>
        <taxon>Peptostreptococcaceae</taxon>
        <taxon>Paraclostridium</taxon>
    </lineage>
</organism>
<feature type="transmembrane region" description="Helical" evidence="7">
    <location>
        <begin position="21"/>
        <end position="44"/>
    </location>
</feature>
<dbReference type="PANTHER" id="PTHR32309:SF13">
    <property type="entry name" value="FERRIC ENTEROBACTIN TRANSPORT PROTEIN FEPE"/>
    <property type="match status" value="1"/>
</dbReference>
<comment type="caution">
    <text evidence="10">The sequence shown here is derived from an EMBL/GenBank/DDBJ whole genome shotgun (WGS) entry which is preliminary data.</text>
</comment>
<evidence type="ECO:0000256" key="6">
    <source>
        <dbReference type="ARBA" id="ARBA00023136"/>
    </source>
</evidence>